<evidence type="ECO:0000256" key="1">
    <source>
        <dbReference type="SAM" id="MobiDB-lite"/>
    </source>
</evidence>
<keyword evidence="4" id="KW-1185">Reference proteome</keyword>
<proteinExistence type="predicted"/>
<evidence type="ECO:0000313" key="4">
    <source>
        <dbReference type="Proteomes" id="UP001501676"/>
    </source>
</evidence>
<feature type="chain" id="PRO_5045709355" description="DUF3558 domain-containing protein" evidence="2">
    <location>
        <begin position="21"/>
        <end position="187"/>
    </location>
</feature>
<name>A0ABP6SUR2_9ACTN</name>
<feature type="compositionally biased region" description="Low complexity" evidence="1">
    <location>
        <begin position="40"/>
        <end position="64"/>
    </location>
</feature>
<evidence type="ECO:0000313" key="3">
    <source>
        <dbReference type="EMBL" id="GAA3385358.1"/>
    </source>
</evidence>
<evidence type="ECO:0000256" key="2">
    <source>
        <dbReference type="SAM" id="SignalP"/>
    </source>
</evidence>
<reference evidence="4" key="1">
    <citation type="journal article" date="2019" name="Int. J. Syst. Evol. Microbiol.">
        <title>The Global Catalogue of Microorganisms (GCM) 10K type strain sequencing project: providing services to taxonomists for standard genome sequencing and annotation.</title>
        <authorList>
            <consortium name="The Broad Institute Genomics Platform"/>
            <consortium name="The Broad Institute Genome Sequencing Center for Infectious Disease"/>
            <person name="Wu L."/>
            <person name="Ma J."/>
        </authorList>
    </citation>
    <scope>NUCLEOTIDE SEQUENCE [LARGE SCALE GENOMIC DNA]</scope>
    <source>
        <strain evidence="4">JCM 9458</strain>
    </source>
</reference>
<comment type="caution">
    <text evidence="3">The sequence shown here is derived from an EMBL/GenBank/DDBJ whole genome shotgun (WGS) entry which is preliminary data.</text>
</comment>
<evidence type="ECO:0008006" key="5">
    <source>
        <dbReference type="Google" id="ProtNLM"/>
    </source>
</evidence>
<feature type="region of interest" description="Disordered" evidence="1">
    <location>
        <begin position="29"/>
        <end position="75"/>
    </location>
</feature>
<dbReference type="Pfam" id="PF12079">
    <property type="entry name" value="DUF3558"/>
    <property type="match status" value="1"/>
</dbReference>
<dbReference type="PROSITE" id="PS51257">
    <property type="entry name" value="PROKAR_LIPOPROTEIN"/>
    <property type="match status" value="1"/>
</dbReference>
<gene>
    <name evidence="3" type="ORF">GCM10020369_18550</name>
</gene>
<feature type="signal peptide" evidence="2">
    <location>
        <begin position="1"/>
        <end position="20"/>
    </location>
</feature>
<accession>A0ABP6SUR2</accession>
<protein>
    <recommendedName>
        <fullName evidence="5">DUF3558 domain-containing protein</fullName>
    </recommendedName>
</protein>
<sequence>MTPRTLRTLLAAAAATGLLALTGCGSIDVSTDDAPPSPRPTSSGPTTSSTQPTGEATASAAPAADDGQVPNPCELLTPADVNALTSREITQIDRDNAGSGATRTCQWQLEEGVLAVFLAPTTADDFAIRDPEAVDVDGIGDEAYTSSGHLFVRTGELSIDVYATGSTDDAGNQTVATATAEKIINQL</sequence>
<dbReference type="Proteomes" id="UP001501676">
    <property type="component" value="Unassembled WGS sequence"/>
</dbReference>
<keyword evidence="2" id="KW-0732">Signal</keyword>
<organism evidence="3 4">
    <name type="scientific">Cryptosporangium minutisporangium</name>
    <dbReference type="NCBI Taxonomy" id="113569"/>
    <lineage>
        <taxon>Bacteria</taxon>
        <taxon>Bacillati</taxon>
        <taxon>Actinomycetota</taxon>
        <taxon>Actinomycetes</taxon>
        <taxon>Cryptosporangiales</taxon>
        <taxon>Cryptosporangiaceae</taxon>
        <taxon>Cryptosporangium</taxon>
    </lineage>
</organism>
<dbReference type="RefSeq" id="WP_345727592.1">
    <property type="nucleotide sequence ID" value="NZ_BAAAYN010000011.1"/>
</dbReference>
<dbReference type="EMBL" id="BAAAYN010000011">
    <property type="protein sequence ID" value="GAA3385358.1"/>
    <property type="molecule type" value="Genomic_DNA"/>
</dbReference>
<dbReference type="InterPro" id="IPR024520">
    <property type="entry name" value="DUF3558"/>
</dbReference>